<keyword evidence="7" id="KW-1185">Reference proteome</keyword>
<evidence type="ECO:0000313" key="7">
    <source>
        <dbReference type="Proteomes" id="UP001597478"/>
    </source>
</evidence>
<accession>A0ABW5W853</accession>
<dbReference type="Gene3D" id="2.102.10.10">
    <property type="entry name" value="Rieske [2Fe-2S] iron-sulphur domain"/>
    <property type="match status" value="1"/>
</dbReference>
<dbReference type="Pfam" id="PF00355">
    <property type="entry name" value="Rieske"/>
    <property type="match status" value="1"/>
</dbReference>
<name>A0ABW5W853_9PSEU</name>
<organism evidence="6 7">
    <name type="scientific">Prauserella oleivorans</name>
    <dbReference type="NCBI Taxonomy" id="1478153"/>
    <lineage>
        <taxon>Bacteria</taxon>
        <taxon>Bacillati</taxon>
        <taxon>Actinomycetota</taxon>
        <taxon>Actinomycetes</taxon>
        <taxon>Pseudonocardiales</taxon>
        <taxon>Pseudonocardiaceae</taxon>
        <taxon>Prauserella</taxon>
    </lineage>
</organism>
<evidence type="ECO:0000256" key="3">
    <source>
        <dbReference type="ARBA" id="ARBA00023004"/>
    </source>
</evidence>
<dbReference type="SUPFAM" id="SSF50022">
    <property type="entry name" value="ISP domain"/>
    <property type="match status" value="1"/>
</dbReference>
<dbReference type="PROSITE" id="PS51296">
    <property type="entry name" value="RIESKE"/>
    <property type="match status" value="1"/>
</dbReference>
<keyword evidence="3" id="KW-0408">Iron</keyword>
<dbReference type="EMBL" id="JBHUOF010000003">
    <property type="protein sequence ID" value="MFD2798386.1"/>
    <property type="molecule type" value="Genomic_DNA"/>
</dbReference>
<evidence type="ECO:0000256" key="2">
    <source>
        <dbReference type="ARBA" id="ARBA00022723"/>
    </source>
</evidence>
<comment type="caution">
    <text evidence="6">The sequence shown here is derived from an EMBL/GenBank/DDBJ whole genome shotgun (WGS) entry which is preliminary data.</text>
</comment>
<evidence type="ECO:0000313" key="6">
    <source>
        <dbReference type="EMBL" id="MFD2798386.1"/>
    </source>
</evidence>
<keyword evidence="4" id="KW-0411">Iron-sulfur</keyword>
<feature type="domain" description="Rieske" evidence="5">
    <location>
        <begin position="42"/>
        <end position="155"/>
    </location>
</feature>
<keyword evidence="2" id="KW-0479">Metal-binding</keyword>
<keyword evidence="1" id="KW-0001">2Fe-2S</keyword>
<evidence type="ECO:0000256" key="1">
    <source>
        <dbReference type="ARBA" id="ARBA00022714"/>
    </source>
</evidence>
<dbReference type="InterPro" id="IPR036922">
    <property type="entry name" value="Rieske_2Fe-2S_sf"/>
</dbReference>
<sequence length="157" mass="17482">MTETIKKAKDAVQSEDTLVRRGTDAFLVATALATGENGRKRYRVGSVADFPEGGHQVVDVDGRQLGVFHIKGKLYALPNICPHMTGPVCEAKILTGSLRTDESTEWKPQWVHDGEVIVCPWHGLEYHVPTGQCLAYEHIRIRRYKVTVEGDDVVVEI</sequence>
<gene>
    <name evidence="6" type="ORF">ACFS2C_03145</name>
</gene>
<dbReference type="RefSeq" id="WP_377384001.1">
    <property type="nucleotide sequence ID" value="NZ_JBHSAN010000001.1"/>
</dbReference>
<protein>
    <submittedName>
        <fullName evidence="6">Rieske (2Fe-2S) protein</fullName>
    </submittedName>
</protein>
<reference evidence="7" key="1">
    <citation type="journal article" date="2019" name="Int. J. Syst. Evol. Microbiol.">
        <title>The Global Catalogue of Microorganisms (GCM) 10K type strain sequencing project: providing services to taxonomists for standard genome sequencing and annotation.</title>
        <authorList>
            <consortium name="The Broad Institute Genomics Platform"/>
            <consortium name="The Broad Institute Genome Sequencing Center for Infectious Disease"/>
            <person name="Wu L."/>
            <person name="Ma J."/>
        </authorList>
    </citation>
    <scope>NUCLEOTIDE SEQUENCE [LARGE SCALE GENOMIC DNA]</scope>
    <source>
        <strain evidence="7">IBRC-M 10906</strain>
    </source>
</reference>
<dbReference type="PANTHER" id="PTHR21496">
    <property type="entry name" value="FERREDOXIN-RELATED"/>
    <property type="match status" value="1"/>
</dbReference>
<dbReference type="PANTHER" id="PTHR21496:SF23">
    <property type="entry name" value="3-PHENYLPROPIONATE_CINNAMIC ACID DIOXYGENASE FERREDOXIN SUBUNIT"/>
    <property type="match status" value="1"/>
</dbReference>
<proteinExistence type="predicted"/>
<dbReference type="Proteomes" id="UP001597478">
    <property type="component" value="Unassembled WGS sequence"/>
</dbReference>
<dbReference type="InterPro" id="IPR017941">
    <property type="entry name" value="Rieske_2Fe-2S"/>
</dbReference>
<evidence type="ECO:0000256" key="4">
    <source>
        <dbReference type="ARBA" id="ARBA00023014"/>
    </source>
</evidence>
<evidence type="ECO:0000259" key="5">
    <source>
        <dbReference type="PROSITE" id="PS51296"/>
    </source>
</evidence>